<dbReference type="AlphaFoldDB" id="A0A0D6Z7A1"/>
<sequence length="80" mass="8493">MPYQINILNIKINGITQNGNLDVGSTIQNSHTANSKNFGVNFSLGDFSPSSSLQNTGVFDPDVSDQDQNANPSAPIGNQI</sequence>
<organism evidence="2 3">
    <name type="scientific">Mesobacillus subterraneus</name>
    <dbReference type="NCBI Taxonomy" id="285983"/>
    <lineage>
        <taxon>Bacteria</taxon>
        <taxon>Bacillati</taxon>
        <taxon>Bacillota</taxon>
        <taxon>Bacilli</taxon>
        <taxon>Bacillales</taxon>
        <taxon>Bacillaceae</taxon>
        <taxon>Mesobacillus</taxon>
    </lineage>
</organism>
<dbReference type="RefSeq" id="WP_044394530.1">
    <property type="nucleotide sequence ID" value="NZ_JXIQ01000106.1"/>
</dbReference>
<dbReference type="InterPro" id="IPR019618">
    <property type="entry name" value="Spore_germination_GerPA"/>
</dbReference>
<dbReference type="PATRIC" id="fig|285983.3.peg.1589"/>
<comment type="caution">
    <text evidence="2">The sequence shown here is derived from an EMBL/GenBank/DDBJ whole genome shotgun (WGS) entry which is preliminary data.</text>
</comment>
<keyword evidence="3" id="KW-1185">Reference proteome</keyword>
<evidence type="ECO:0000313" key="2">
    <source>
        <dbReference type="EMBL" id="KIY21447.1"/>
    </source>
</evidence>
<dbReference type="Pfam" id="PF10676">
    <property type="entry name" value="gerPA"/>
    <property type="match status" value="1"/>
</dbReference>
<accession>A0A0D6Z7A1</accession>
<protein>
    <recommendedName>
        <fullName evidence="4">Spore germination protein</fullName>
    </recommendedName>
</protein>
<feature type="region of interest" description="Disordered" evidence="1">
    <location>
        <begin position="51"/>
        <end position="80"/>
    </location>
</feature>
<dbReference type="Proteomes" id="UP000032512">
    <property type="component" value="Unassembled WGS sequence"/>
</dbReference>
<feature type="compositionally biased region" description="Polar residues" evidence="1">
    <location>
        <begin position="66"/>
        <end position="80"/>
    </location>
</feature>
<reference evidence="2 3" key="1">
    <citation type="submission" date="2015-01" db="EMBL/GenBank/DDBJ databases">
        <title>Draft genome sequences of the supercritical CO2 tolerant bacteria Bacillus subterraneus MITOT1 and Bacillus cereus MIT0214.</title>
        <authorList>
            <person name="Peet K.C."/>
            <person name="Thompson J.R."/>
        </authorList>
    </citation>
    <scope>NUCLEOTIDE SEQUENCE [LARGE SCALE GENOMIC DNA]</scope>
    <source>
        <strain evidence="2 3">MITOT1</strain>
    </source>
</reference>
<proteinExistence type="predicted"/>
<evidence type="ECO:0008006" key="4">
    <source>
        <dbReference type="Google" id="ProtNLM"/>
    </source>
</evidence>
<evidence type="ECO:0000256" key="1">
    <source>
        <dbReference type="SAM" id="MobiDB-lite"/>
    </source>
</evidence>
<dbReference type="OrthoDB" id="2899658at2"/>
<gene>
    <name evidence="2" type="ORF">UB32_13715</name>
</gene>
<dbReference type="EMBL" id="JXIQ01000106">
    <property type="protein sequence ID" value="KIY21447.1"/>
    <property type="molecule type" value="Genomic_DNA"/>
</dbReference>
<evidence type="ECO:0000313" key="3">
    <source>
        <dbReference type="Proteomes" id="UP000032512"/>
    </source>
</evidence>
<name>A0A0D6Z7A1_9BACI</name>